<keyword evidence="2" id="KW-1185">Reference proteome</keyword>
<proteinExistence type="predicted"/>
<reference evidence="1" key="2">
    <citation type="journal article" date="2022" name="Proc. Natl. Acad. Sci. U.S.A.">
        <title>Diploid-dominant life cycles characterize the early evolution of Fungi.</title>
        <authorList>
            <person name="Amses K.R."/>
            <person name="Simmons D.R."/>
            <person name="Longcore J.E."/>
            <person name="Mondo S.J."/>
            <person name="Seto K."/>
            <person name="Jeronimo G.H."/>
            <person name="Bonds A.E."/>
            <person name="Quandt C.A."/>
            <person name="Davis W.J."/>
            <person name="Chang Y."/>
            <person name="Federici B.A."/>
            <person name="Kuo A."/>
            <person name="LaButti K."/>
            <person name="Pangilinan J."/>
            <person name="Andreopoulos W."/>
            <person name="Tritt A."/>
            <person name="Riley R."/>
            <person name="Hundley H."/>
            <person name="Johnson J."/>
            <person name="Lipzen A."/>
            <person name="Barry K."/>
            <person name="Lang B.F."/>
            <person name="Cuomo C.A."/>
            <person name="Buchler N.E."/>
            <person name="Grigoriev I.V."/>
            <person name="Spatafora J.W."/>
            <person name="Stajich J.E."/>
            <person name="James T.Y."/>
        </authorList>
    </citation>
    <scope>NUCLEOTIDE SEQUENCE</scope>
    <source>
        <strain evidence="1">AG</strain>
    </source>
</reference>
<dbReference type="RefSeq" id="XP_051444385.1">
    <property type="nucleotide sequence ID" value="XM_051589159.1"/>
</dbReference>
<evidence type="ECO:0000313" key="2">
    <source>
        <dbReference type="Proteomes" id="UP001206595"/>
    </source>
</evidence>
<organism evidence="1 2">
    <name type="scientific">Umbelopsis ramanniana AG</name>
    <dbReference type="NCBI Taxonomy" id="1314678"/>
    <lineage>
        <taxon>Eukaryota</taxon>
        <taxon>Fungi</taxon>
        <taxon>Fungi incertae sedis</taxon>
        <taxon>Mucoromycota</taxon>
        <taxon>Mucoromycotina</taxon>
        <taxon>Umbelopsidomycetes</taxon>
        <taxon>Umbelopsidales</taxon>
        <taxon>Umbelopsidaceae</taxon>
        <taxon>Umbelopsis</taxon>
    </lineage>
</organism>
<reference evidence="1" key="1">
    <citation type="submission" date="2021-06" db="EMBL/GenBank/DDBJ databases">
        <authorList>
            <consortium name="DOE Joint Genome Institute"/>
            <person name="Mondo S.J."/>
            <person name="Amses K.R."/>
            <person name="Simmons D.R."/>
            <person name="Longcore J.E."/>
            <person name="Seto K."/>
            <person name="Alves G.H."/>
            <person name="Bonds A.E."/>
            <person name="Quandt C.A."/>
            <person name="Davis W.J."/>
            <person name="Chang Y."/>
            <person name="Letcher P.M."/>
            <person name="Powell M.J."/>
            <person name="Kuo A."/>
            <person name="Labutti K."/>
            <person name="Pangilinan J."/>
            <person name="Andreopoulos W."/>
            <person name="Tritt A."/>
            <person name="Riley R."/>
            <person name="Hundley H."/>
            <person name="Johnson J."/>
            <person name="Lipzen A."/>
            <person name="Barry K."/>
            <person name="Berbee M.L."/>
            <person name="Buchler N.E."/>
            <person name="Grigoriev I.V."/>
            <person name="Spatafora J.W."/>
            <person name="Stajich J.E."/>
            <person name="James T.Y."/>
        </authorList>
    </citation>
    <scope>NUCLEOTIDE SEQUENCE</scope>
    <source>
        <strain evidence="1">AG</strain>
    </source>
</reference>
<protein>
    <submittedName>
        <fullName evidence="1">Uncharacterized protein</fullName>
    </submittedName>
</protein>
<dbReference type="GeneID" id="75914504"/>
<evidence type="ECO:0000313" key="1">
    <source>
        <dbReference type="EMBL" id="KAI8579381.1"/>
    </source>
</evidence>
<dbReference type="EMBL" id="MU620920">
    <property type="protein sequence ID" value="KAI8579381.1"/>
    <property type="molecule type" value="Genomic_DNA"/>
</dbReference>
<dbReference type="Proteomes" id="UP001206595">
    <property type="component" value="Unassembled WGS sequence"/>
</dbReference>
<sequence length="52" mass="6301">MVKRKSFCRHWHWAVRNVISIQKDAVLMKVSYIIATRIRRYSKLLYFFEPGG</sequence>
<dbReference type="AlphaFoldDB" id="A0AAD5E8P8"/>
<name>A0AAD5E8P8_UMBRA</name>
<gene>
    <name evidence="1" type="ORF">K450DRAFT_241864</name>
</gene>
<feature type="non-terminal residue" evidence="1">
    <location>
        <position position="52"/>
    </location>
</feature>
<accession>A0AAD5E8P8</accession>
<comment type="caution">
    <text evidence="1">The sequence shown here is derived from an EMBL/GenBank/DDBJ whole genome shotgun (WGS) entry which is preliminary data.</text>
</comment>